<name>A0AAV8FBT5_9POAL</name>
<comment type="caution">
    <text evidence="2">The sequence shown here is derived from an EMBL/GenBank/DDBJ whole genome shotgun (WGS) entry which is preliminary data.</text>
</comment>
<dbReference type="EMBL" id="JAMFTS010000002">
    <property type="protein sequence ID" value="KAJ4789090.1"/>
    <property type="molecule type" value="Genomic_DNA"/>
</dbReference>
<evidence type="ECO:0000313" key="3">
    <source>
        <dbReference type="Proteomes" id="UP001140206"/>
    </source>
</evidence>
<dbReference type="Proteomes" id="UP001140206">
    <property type="component" value="Chromosome 2"/>
</dbReference>
<feature type="domain" description="Helitron helicase-like" evidence="1">
    <location>
        <begin position="75"/>
        <end position="218"/>
    </location>
</feature>
<evidence type="ECO:0000259" key="1">
    <source>
        <dbReference type="Pfam" id="PF14214"/>
    </source>
</evidence>
<organism evidence="2 3">
    <name type="scientific">Rhynchospora pubera</name>
    <dbReference type="NCBI Taxonomy" id="906938"/>
    <lineage>
        <taxon>Eukaryota</taxon>
        <taxon>Viridiplantae</taxon>
        <taxon>Streptophyta</taxon>
        <taxon>Embryophyta</taxon>
        <taxon>Tracheophyta</taxon>
        <taxon>Spermatophyta</taxon>
        <taxon>Magnoliopsida</taxon>
        <taxon>Liliopsida</taxon>
        <taxon>Poales</taxon>
        <taxon>Cyperaceae</taxon>
        <taxon>Cyperoideae</taxon>
        <taxon>Rhynchosporeae</taxon>
        <taxon>Rhynchospora</taxon>
    </lineage>
</organism>
<gene>
    <name evidence="2" type="ORF">LUZ62_040336</name>
</gene>
<dbReference type="InterPro" id="IPR025476">
    <property type="entry name" value="Helitron_helicase-like"/>
</dbReference>
<dbReference type="AlphaFoldDB" id="A0AAV8FBT5"/>
<accession>A0AAV8FBT5</accession>
<protein>
    <recommendedName>
        <fullName evidence="1">Helitron helicase-like domain-containing protein</fullName>
    </recommendedName>
</protein>
<dbReference type="Pfam" id="PF14214">
    <property type="entry name" value="Helitron_like_N"/>
    <property type="match status" value="1"/>
</dbReference>
<keyword evidence="3" id="KW-1185">Reference proteome</keyword>
<sequence length="219" mass="25711">MVGDFSGHVVGRDIVVEHRSKKLKRIHSDNENVMPMQYPLVFFDGKPGYHRKIRYIPDVPGSKNIKRSYVTMDEYYSYRLHPRNNESSILFRSGRLFQQIVVDMYVCVEQDRLNFIERNQSLLRADKLCNIRNAVMEGDMYGRNIGKRIVLPASYVGGPRYMFQNYHDAIALCRRYGPPDLFITFTCNPQWQEVTRALLPGQRPDERPDIVCRIFKNEV</sequence>
<reference evidence="2" key="1">
    <citation type="submission" date="2022-08" db="EMBL/GenBank/DDBJ databases">
        <authorList>
            <person name="Marques A."/>
        </authorList>
    </citation>
    <scope>NUCLEOTIDE SEQUENCE</scope>
    <source>
        <strain evidence="2">RhyPub2mFocal</strain>
        <tissue evidence="2">Leaves</tissue>
    </source>
</reference>
<proteinExistence type="predicted"/>
<evidence type="ECO:0000313" key="2">
    <source>
        <dbReference type="EMBL" id="KAJ4789090.1"/>
    </source>
</evidence>
<dbReference type="PANTHER" id="PTHR45786:SF74">
    <property type="entry name" value="ATP-DEPENDENT DNA HELICASE"/>
    <property type="match status" value="1"/>
</dbReference>
<dbReference type="PANTHER" id="PTHR45786">
    <property type="entry name" value="DNA BINDING PROTEIN-LIKE"/>
    <property type="match status" value="1"/>
</dbReference>